<evidence type="ECO:0000256" key="1">
    <source>
        <dbReference type="SAM" id="MobiDB-lite"/>
    </source>
</evidence>
<protein>
    <submittedName>
        <fullName evidence="2">Chromosome segregation protein ParM</fullName>
    </submittedName>
</protein>
<dbReference type="GeneID" id="63984718"/>
<feature type="region of interest" description="Disordered" evidence="1">
    <location>
        <begin position="655"/>
        <end position="714"/>
    </location>
</feature>
<dbReference type="Proteomes" id="UP000598054">
    <property type="component" value="Plasmid unnamed1"/>
</dbReference>
<feature type="region of interest" description="Disordered" evidence="1">
    <location>
        <begin position="243"/>
        <end position="270"/>
    </location>
</feature>
<dbReference type="RefSeq" id="WP_031013441.1">
    <property type="nucleotide sequence ID" value="NZ_CP070243.1"/>
</dbReference>
<reference evidence="2 3" key="1">
    <citation type="submission" date="2021-02" db="EMBL/GenBank/DDBJ databases">
        <title>FDA dAtabase for Regulatory Grade micrObial Sequences (FDA-ARGOS): Supporting development and validation of Infectious Disease Dx tests.</title>
        <authorList>
            <person name="Sproer C."/>
            <person name="Gronow S."/>
            <person name="Severitt S."/>
            <person name="Schroder I."/>
            <person name="Tallon L."/>
            <person name="Sadzewicz L."/>
            <person name="Zhao X."/>
            <person name="Boylan J."/>
            <person name="Ott S."/>
            <person name="Bowen H."/>
            <person name="Vavikolanu K."/>
            <person name="Mehta A."/>
            <person name="Aluvathingal J."/>
            <person name="Nadendla S."/>
            <person name="Lowell S."/>
            <person name="Myers T."/>
            <person name="Yan Y."/>
            <person name="Sichtig H."/>
        </authorList>
    </citation>
    <scope>NUCLEOTIDE SEQUENCE [LARGE SCALE GENOMIC DNA]</scope>
    <source>
        <strain evidence="2 3">FDAARGOS_1211</strain>
        <plasmid evidence="2 3">unnamed1</plasmid>
    </source>
</reference>
<keyword evidence="3" id="KW-1185">Reference proteome</keyword>
<accession>A0ABX7JEX3</accession>
<proteinExistence type="predicted"/>
<dbReference type="EMBL" id="CP070250">
    <property type="protein sequence ID" value="QRV45879.1"/>
    <property type="molecule type" value="Genomic_DNA"/>
</dbReference>
<evidence type="ECO:0000313" key="3">
    <source>
        <dbReference type="Proteomes" id="UP000598054"/>
    </source>
</evidence>
<sequence length="714" mass="77018">MSTSTPRSVVLERLAYTLTAPVLAVAPNLYPDSPVNTVVQLAGAAGIGGWALAARPETTGAGRKILRWSPLVLAAAIDTAAGHTTGFGPYGLDGLLAAAWAATGWMVMPFSRHTRRSHRPALAAAPAPQPAPVETVVEEPVLPDDGADLLTRSARLMWERAGNPARTHIVTATPHPGAQHDLTLLLRASEPGRPITGLTEAAAAAAFGIPETDVTCAPVARQHGRQGGPGWLEVHLTPDANARRRKTPTPQERWTDKVGGPKGGAPGSELVHHTRDQERGVTFYRAKMADPTESPRIDLAKVCRGLGLPEDDSCVFVLIDGTEFLISAFDQPPLSQIFAATRELLTPDAKGMYVCGYTITGQPVKNMVYQHDKNAAAHGLILGVSRSGKTQFFAINMAAQSLDGQVVWLSTVRKDEKTSVLGKYIDRQGSNALWMARSLRAAKALCEIRADMPWPHDGQPHDYKPGDPRCPYRQLNVYGDEFMTAAQDPLYGEFIQTDGDDLTVTGLKYGIGFNPAGQSPFAHNGFSTEMKDNLRQNSRPTIFNMGSPSATRKAAEGTMENAYDVPTIPARYSRTEGSAIERAMRGEADPENGVSTGGVAVIVLDNGRAVLMRSLYADFDTDLSELFPDEVNRLTDHEIAELEKRGLWFDWNEPVRPGEFWPEPDEDEDGEGRSRRRSGGSGKGGGRGSKGSGRSEQIASPRQALEAIRSLTDA</sequence>
<keyword evidence="2" id="KW-0614">Plasmid</keyword>
<geneLocation type="plasmid" evidence="2 3">
    <name>unnamed1</name>
</geneLocation>
<gene>
    <name evidence="2" type="ORF">I6J41_34380</name>
</gene>
<organism evidence="2 3">
    <name type="scientific">Streptomyces californicus</name>
    <dbReference type="NCBI Taxonomy" id="67351"/>
    <lineage>
        <taxon>Bacteria</taxon>
        <taxon>Bacillati</taxon>
        <taxon>Actinomycetota</taxon>
        <taxon>Actinomycetes</taxon>
        <taxon>Kitasatosporales</taxon>
        <taxon>Streptomycetaceae</taxon>
        <taxon>Streptomyces</taxon>
    </lineage>
</organism>
<feature type="compositionally biased region" description="Gly residues" evidence="1">
    <location>
        <begin position="679"/>
        <end position="691"/>
    </location>
</feature>
<evidence type="ECO:0000313" key="2">
    <source>
        <dbReference type="EMBL" id="QRV45879.1"/>
    </source>
</evidence>
<name>A0ABX7JEX3_9ACTN</name>